<dbReference type="Pfam" id="PF10601">
    <property type="entry name" value="zf-LITAF-like"/>
    <property type="match status" value="1"/>
</dbReference>
<proteinExistence type="predicted"/>
<reference evidence="3" key="1">
    <citation type="submission" date="2023-07" db="EMBL/GenBank/DDBJ databases">
        <authorList>
            <consortium name="AG Swart"/>
            <person name="Singh M."/>
            <person name="Singh A."/>
            <person name="Seah K."/>
            <person name="Emmerich C."/>
        </authorList>
    </citation>
    <scope>NUCLEOTIDE SEQUENCE</scope>
    <source>
        <strain evidence="3">DP1</strain>
    </source>
</reference>
<organism evidence="3 4">
    <name type="scientific">Euplotes crassus</name>
    <dbReference type="NCBI Taxonomy" id="5936"/>
    <lineage>
        <taxon>Eukaryota</taxon>
        <taxon>Sar</taxon>
        <taxon>Alveolata</taxon>
        <taxon>Ciliophora</taxon>
        <taxon>Intramacronucleata</taxon>
        <taxon>Spirotrichea</taxon>
        <taxon>Hypotrichia</taxon>
        <taxon>Euplotida</taxon>
        <taxon>Euplotidae</taxon>
        <taxon>Moneuplotes</taxon>
    </lineage>
</organism>
<evidence type="ECO:0000313" key="3">
    <source>
        <dbReference type="EMBL" id="CAI2380550.1"/>
    </source>
</evidence>
<keyword evidence="1" id="KW-0472">Membrane</keyword>
<protein>
    <recommendedName>
        <fullName evidence="2">LITAF domain-containing protein</fullName>
    </recommendedName>
</protein>
<keyword evidence="1" id="KW-0812">Transmembrane</keyword>
<dbReference type="AlphaFoldDB" id="A0AAD1XWU6"/>
<keyword evidence="1" id="KW-1133">Transmembrane helix</keyword>
<comment type="caution">
    <text evidence="3">The sequence shown here is derived from an EMBL/GenBank/DDBJ whole genome shotgun (WGS) entry which is preliminary data.</text>
</comment>
<sequence length="153" mass="16538">MKTAPKVVIGEPVQVNPSNANHFGGGRPGQYNNSTNLYPSQGYGGSSGAYGAGPMGPPAPASYDPYAPQQHYVPPPSCYGMNKPIPIKCPNCGHGDSLRYTKTKISISPTQWILFIILYLFFPMCCCAPCYVPSCYRVTHTCGECNYFIGISQ</sequence>
<evidence type="ECO:0000256" key="1">
    <source>
        <dbReference type="SAM" id="Phobius"/>
    </source>
</evidence>
<keyword evidence="4" id="KW-1185">Reference proteome</keyword>
<dbReference type="Proteomes" id="UP001295684">
    <property type="component" value="Unassembled WGS sequence"/>
</dbReference>
<dbReference type="PROSITE" id="PS51837">
    <property type="entry name" value="LITAF"/>
    <property type="match status" value="1"/>
</dbReference>
<evidence type="ECO:0000259" key="2">
    <source>
        <dbReference type="PROSITE" id="PS51837"/>
    </source>
</evidence>
<dbReference type="InterPro" id="IPR006629">
    <property type="entry name" value="LITAF"/>
</dbReference>
<evidence type="ECO:0000313" key="4">
    <source>
        <dbReference type="Proteomes" id="UP001295684"/>
    </source>
</evidence>
<gene>
    <name evidence="3" type="ORF">ECRASSUSDP1_LOCUS21986</name>
</gene>
<accession>A0AAD1XWU6</accession>
<feature type="transmembrane region" description="Helical" evidence="1">
    <location>
        <begin position="112"/>
        <end position="134"/>
    </location>
</feature>
<name>A0AAD1XWU6_EUPCR</name>
<dbReference type="EMBL" id="CAMPGE010022513">
    <property type="protein sequence ID" value="CAI2380550.1"/>
    <property type="molecule type" value="Genomic_DNA"/>
</dbReference>
<feature type="domain" description="LITAF" evidence="2">
    <location>
        <begin position="69"/>
        <end position="153"/>
    </location>
</feature>